<organism evidence="1">
    <name type="scientific">marine sediment metagenome</name>
    <dbReference type="NCBI Taxonomy" id="412755"/>
    <lineage>
        <taxon>unclassified sequences</taxon>
        <taxon>metagenomes</taxon>
        <taxon>ecological metagenomes</taxon>
    </lineage>
</organism>
<sequence length="111" mass="11663">YKKSDGSLFAETLEFTATATGPQWGSANFAVPPELENVDYWIVVWAKQACDSYKVAEADKGGYATTSYNGWPETHGLTPIANKYSIFCTYSGEGKSAAGGGPGALVAAGII</sequence>
<comment type="caution">
    <text evidence="1">The sequence shown here is derived from an EMBL/GenBank/DDBJ whole genome shotgun (WGS) entry which is preliminary data.</text>
</comment>
<gene>
    <name evidence="1" type="ORF">S01H1_68441</name>
</gene>
<reference evidence="1" key="1">
    <citation type="journal article" date="2014" name="Front. Microbiol.">
        <title>High frequency of phylogenetically diverse reductive dehalogenase-homologous genes in deep subseafloor sedimentary metagenomes.</title>
        <authorList>
            <person name="Kawai M."/>
            <person name="Futagami T."/>
            <person name="Toyoda A."/>
            <person name="Takaki Y."/>
            <person name="Nishi S."/>
            <person name="Hori S."/>
            <person name="Arai W."/>
            <person name="Tsubouchi T."/>
            <person name="Morono Y."/>
            <person name="Uchiyama I."/>
            <person name="Ito T."/>
            <person name="Fujiyama A."/>
            <person name="Inagaki F."/>
            <person name="Takami H."/>
        </authorList>
    </citation>
    <scope>NUCLEOTIDE SEQUENCE</scope>
    <source>
        <strain evidence="1">Expedition CK06-06</strain>
    </source>
</reference>
<protein>
    <submittedName>
        <fullName evidence="1">Uncharacterized protein</fullName>
    </submittedName>
</protein>
<dbReference type="EMBL" id="BARS01045392">
    <property type="protein sequence ID" value="GAG32156.1"/>
    <property type="molecule type" value="Genomic_DNA"/>
</dbReference>
<name>X0Y5L8_9ZZZZ</name>
<feature type="non-terminal residue" evidence="1">
    <location>
        <position position="1"/>
    </location>
</feature>
<evidence type="ECO:0000313" key="1">
    <source>
        <dbReference type="EMBL" id="GAG32156.1"/>
    </source>
</evidence>
<accession>X0Y5L8</accession>
<proteinExistence type="predicted"/>
<dbReference type="AlphaFoldDB" id="X0Y5L8"/>